<dbReference type="InterPro" id="IPR036291">
    <property type="entry name" value="NAD(P)-bd_dom_sf"/>
</dbReference>
<dbReference type="PANTHER" id="PTHR43639:SF1">
    <property type="entry name" value="SHORT-CHAIN DEHYDROGENASE_REDUCTASE FAMILY PROTEIN"/>
    <property type="match status" value="1"/>
</dbReference>
<dbReference type="Pfam" id="PF13561">
    <property type="entry name" value="adh_short_C2"/>
    <property type="match status" value="1"/>
</dbReference>
<accession>A0AAJ4A3M8</accession>
<dbReference type="PRINTS" id="PR00081">
    <property type="entry name" value="GDHRDH"/>
</dbReference>
<keyword evidence="4" id="KW-1185">Reference proteome</keyword>
<evidence type="ECO:0000313" key="4">
    <source>
        <dbReference type="Proteomes" id="UP000326061"/>
    </source>
</evidence>
<organism evidence="3 4">
    <name type="scientific">Sulfurimonas xiamenensis</name>
    <dbReference type="NCBI Taxonomy" id="2590021"/>
    <lineage>
        <taxon>Bacteria</taxon>
        <taxon>Pseudomonadati</taxon>
        <taxon>Campylobacterota</taxon>
        <taxon>Epsilonproteobacteria</taxon>
        <taxon>Campylobacterales</taxon>
        <taxon>Sulfurimonadaceae</taxon>
        <taxon>Sulfurimonas</taxon>
    </lineage>
</organism>
<dbReference type="KEGG" id="suln:FJR47_04390"/>
<protein>
    <submittedName>
        <fullName evidence="3">Enoyl-ACP reductase</fullName>
    </submittedName>
</protein>
<evidence type="ECO:0000313" key="3">
    <source>
        <dbReference type="EMBL" id="QFR43183.1"/>
    </source>
</evidence>
<dbReference type="EMBL" id="CP041166">
    <property type="protein sequence ID" value="QFR43183.1"/>
    <property type="molecule type" value="Genomic_DNA"/>
</dbReference>
<dbReference type="InterPro" id="IPR002347">
    <property type="entry name" value="SDR_fam"/>
</dbReference>
<dbReference type="AlphaFoldDB" id="A0AAJ4A3M8"/>
<gene>
    <name evidence="3" type="ORF">FJR47_04390</name>
</gene>
<proteinExistence type="inferred from homology"/>
<sequence length="262" mass="28122">MKSKDYNMKGKTLFVSGGTRGIGKAIVYAFAKKGCNVAFTYATSAETADKIIADIESKYGVKACAYALNILEPEKYKDVFANFDKDFERLDFFISNAIISGRAVVGGFGPFMRLKPKGLNNIYIATVDAFVVGAQEAAKRMEKIGGGSIISMSSTGNLIYTQNYAGHGTNKAAVETMVRYAAAELGDKNIRVNAVSGGPIDTDALKAFPNYEEVKSEVVKRSPLSRMGQPEDLTGACLFLCSDASSWLTGQTIVVDGGTTFQ</sequence>
<evidence type="ECO:0000256" key="1">
    <source>
        <dbReference type="ARBA" id="ARBA00006484"/>
    </source>
</evidence>
<dbReference type="GO" id="GO:0016491">
    <property type="term" value="F:oxidoreductase activity"/>
    <property type="evidence" value="ECO:0007669"/>
    <property type="project" value="UniProtKB-KW"/>
</dbReference>
<dbReference type="PANTHER" id="PTHR43639">
    <property type="entry name" value="OXIDOREDUCTASE, SHORT-CHAIN DEHYDROGENASE/REDUCTASE FAMILY (AFU_ORTHOLOGUE AFUA_5G02870)"/>
    <property type="match status" value="1"/>
</dbReference>
<keyword evidence="2" id="KW-0560">Oxidoreductase</keyword>
<dbReference type="SUPFAM" id="SSF51735">
    <property type="entry name" value="NAD(P)-binding Rossmann-fold domains"/>
    <property type="match status" value="1"/>
</dbReference>
<reference evidence="4" key="1">
    <citation type="submission" date="2019-06" db="EMBL/GenBank/DDBJ databases">
        <title>Sulfurimonas gotlandica sp. nov., a chemoautotrophic and psychrotolerant epsilonproteobacterium isolated from a pelagic redoxcline, and an emended description of the genus Sulfurimonas.</title>
        <authorList>
            <person name="Wang S."/>
            <person name="Jiang L."/>
            <person name="Shao Z."/>
        </authorList>
    </citation>
    <scope>NUCLEOTIDE SEQUENCE [LARGE SCALE GENOMIC DNA]</scope>
    <source>
        <strain evidence="4">1-1N</strain>
    </source>
</reference>
<dbReference type="NCBIfam" id="NF006267">
    <property type="entry name" value="PRK08416.1"/>
    <property type="match status" value="1"/>
</dbReference>
<name>A0AAJ4A3M8_9BACT</name>
<dbReference type="Proteomes" id="UP000326061">
    <property type="component" value="Chromosome"/>
</dbReference>
<comment type="similarity">
    <text evidence="1">Belongs to the short-chain dehydrogenases/reductases (SDR) family.</text>
</comment>
<evidence type="ECO:0000256" key="2">
    <source>
        <dbReference type="ARBA" id="ARBA00023002"/>
    </source>
</evidence>
<dbReference type="FunFam" id="3.40.50.720:FF:000084">
    <property type="entry name" value="Short-chain dehydrogenase reductase"/>
    <property type="match status" value="1"/>
</dbReference>
<dbReference type="Gene3D" id="3.40.50.720">
    <property type="entry name" value="NAD(P)-binding Rossmann-like Domain"/>
    <property type="match status" value="1"/>
</dbReference>